<proteinExistence type="predicted"/>
<dbReference type="Proteomes" id="UP000027341">
    <property type="component" value="Unassembled WGS sequence"/>
</dbReference>
<dbReference type="RefSeq" id="WP_029913551.1">
    <property type="nucleotide sequence ID" value="NZ_JMIU01000002.1"/>
</dbReference>
<dbReference type="STRING" id="28885.EI16_12315"/>
<evidence type="ECO:0000313" key="2">
    <source>
        <dbReference type="Proteomes" id="UP000027341"/>
    </source>
</evidence>
<organism evidence="1 2">
    <name type="scientific">Hydrogenovibrio marinus</name>
    <dbReference type="NCBI Taxonomy" id="28885"/>
    <lineage>
        <taxon>Bacteria</taxon>
        <taxon>Pseudomonadati</taxon>
        <taxon>Pseudomonadota</taxon>
        <taxon>Gammaproteobacteria</taxon>
        <taxon>Thiotrichales</taxon>
        <taxon>Piscirickettsiaceae</taxon>
        <taxon>Hydrogenovibrio</taxon>
    </lineage>
</organism>
<accession>A0A066ZWI5</accession>
<sequence length="71" mass="7801">MTANDYALKVSRYAMIYNVIKNVTVVVLAGFLCSHFESLWGLLSLVGLIMGNATPITNFNDIHVGNLNERG</sequence>
<comment type="caution">
    <text evidence="1">The sequence shown here is derived from an EMBL/GenBank/DDBJ whole genome shotgun (WGS) entry which is preliminary data.</text>
</comment>
<keyword evidence="2" id="KW-1185">Reference proteome</keyword>
<evidence type="ECO:0000313" key="1">
    <source>
        <dbReference type="EMBL" id="KDN94676.1"/>
    </source>
</evidence>
<dbReference type="AlphaFoldDB" id="A0A066ZWI5"/>
<gene>
    <name evidence="1" type="ORF">EI16_12315</name>
</gene>
<protein>
    <submittedName>
        <fullName evidence="1">Uncharacterized protein</fullName>
    </submittedName>
</protein>
<dbReference type="EMBL" id="JMIU01000002">
    <property type="protein sequence ID" value="KDN94676.1"/>
    <property type="molecule type" value="Genomic_DNA"/>
</dbReference>
<reference evidence="1 2" key="1">
    <citation type="submission" date="2014-04" db="EMBL/GenBank/DDBJ databases">
        <title>Draft genome sequence of Hydrogenovibrio marinus MH-110, a model organism for aerobic H2 metabolism.</title>
        <authorList>
            <person name="Cha H.J."/>
            <person name="Jo B.H."/>
            <person name="Hwang B.H."/>
        </authorList>
    </citation>
    <scope>NUCLEOTIDE SEQUENCE [LARGE SCALE GENOMIC DNA]</scope>
    <source>
        <strain evidence="1 2">MH-110</strain>
    </source>
</reference>
<name>A0A066ZWI5_HYDMR</name>